<dbReference type="Gene3D" id="2.130.10.10">
    <property type="entry name" value="YVTN repeat-like/Quinoprotein amine dehydrogenase"/>
    <property type="match status" value="3"/>
</dbReference>
<dbReference type="InterPro" id="IPR018060">
    <property type="entry name" value="HTH_AraC"/>
</dbReference>
<dbReference type="Gene3D" id="3.40.50.2300">
    <property type="match status" value="1"/>
</dbReference>
<keyword evidence="6" id="KW-0804">Transcription</keyword>
<dbReference type="Pfam" id="PF07495">
    <property type="entry name" value="Y_Y_Y"/>
    <property type="match status" value="1"/>
</dbReference>
<evidence type="ECO:0000256" key="3">
    <source>
        <dbReference type="ARBA" id="ARBA00022553"/>
    </source>
</evidence>
<keyword evidence="13" id="KW-1185">Reference proteome</keyword>
<protein>
    <recommendedName>
        <fullName evidence="2">histidine kinase</fullName>
        <ecNumber evidence="2">2.7.13.3</ecNumber>
    </recommendedName>
</protein>
<evidence type="ECO:0000256" key="8">
    <source>
        <dbReference type="SAM" id="Phobius"/>
    </source>
</evidence>
<evidence type="ECO:0000256" key="2">
    <source>
        <dbReference type="ARBA" id="ARBA00012438"/>
    </source>
</evidence>
<gene>
    <name evidence="12" type="ORF">COR50_16920</name>
</gene>
<evidence type="ECO:0000313" key="13">
    <source>
        <dbReference type="Proteomes" id="UP000220133"/>
    </source>
</evidence>
<dbReference type="SMART" id="SM00342">
    <property type="entry name" value="HTH_ARAC"/>
    <property type="match status" value="1"/>
</dbReference>
<dbReference type="InterPro" id="IPR009057">
    <property type="entry name" value="Homeodomain-like_sf"/>
</dbReference>
<dbReference type="Pfam" id="PF00072">
    <property type="entry name" value="Response_reg"/>
    <property type="match status" value="1"/>
</dbReference>
<name>A0A291QXN7_9BACT</name>
<dbReference type="Gene3D" id="2.60.40.10">
    <property type="entry name" value="Immunoglobulins"/>
    <property type="match status" value="1"/>
</dbReference>
<dbReference type="RefSeq" id="WP_098195081.1">
    <property type="nucleotide sequence ID" value="NZ_CP023777.1"/>
</dbReference>
<evidence type="ECO:0000256" key="6">
    <source>
        <dbReference type="ARBA" id="ARBA00023163"/>
    </source>
</evidence>
<proteinExistence type="predicted"/>
<keyword evidence="4" id="KW-0805">Transcription regulation</keyword>
<evidence type="ECO:0000259" key="11">
    <source>
        <dbReference type="PROSITE" id="PS50110"/>
    </source>
</evidence>
<dbReference type="PROSITE" id="PS00041">
    <property type="entry name" value="HTH_ARAC_FAMILY_1"/>
    <property type="match status" value="1"/>
</dbReference>
<dbReference type="Gene3D" id="3.30.565.10">
    <property type="entry name" value="Histidine kinase-like ATPase, C-terminal domain"/>
    <property type="match status" value="1"/>
</dbReference>
<dbReference type="InterPro" id="IPR013783">
    <property type="entry name" value="Ig-like_fold"/>
</dbReference>
<dbReference type="Gene3D" id="1.10.287.130">
    <property type="match status" value="1"/>
</dbReference>
<keyword evidence="8" id="KW-0812">Transmembrane</keyword>
<dbReference type="SUPFAM" id="SSF47384">
    <property type="entry name" value="Homodimeric domain of signal transducing histidine kinase"/>
    <property type="match status" value="1"/>
</dbReference>
<dbReference type="PANTHER" id="PTHR43547:SF2">
    <property type="entry name" value="HYBRID SIGNAL TRANSDUCTION HISTIDINE KINASE C"/>
    <property type="match status" value="1"/>
</dbReference>
<dbReference type="PROSITE" id="PS50110">
    <property type="entry name" value="RESPONSE_REGULATORY"/>
    <property type="match status" value="1"/>
</dbReference>
<dbReference type="InterPro" id="IPR003961">
    <property type="entry name" value="FN3_dom"/>
</dbReference>
<dbReference type="Pfam" id="PF07494">
    <property type="entry name" value="Reg_prop"/>
    <property type="match status" value="4"/>
</dbReference>
<dbReference type="CDD" id="cd00082">
    <property type="entry name" value="HisKA"/>
    <property type="match status" value="1"/>
</dbReference>
<dbReference type="InterPro" id="IPR011110">
    <property type="entry name" value="Reg_prop"/>
</dbReference>
<dbReference type="InterPro" id="IPR036890">
    <property type="entry name" value="HATPase_C_sf"/>
</dbReference>
<keyword evidence="5" id="KW-0238">DNA-binding</keyword>
<keyword evidence="8" id="KW-0472">Membrane</keyword>
<feature type="transmembrane region" description="Helical" evidence="8">
    <location>
        <begin position="797"/>
        <end position="815"/>
    </location>
</feature>
<keyword evidence="8" id="KW-1133">Transmembrane helix</keyword>
<dbReference type="InterPro" id="IPR036097">
    <property type="entry name" value="HisK_dim/P_sf"/>
</dbReference>
<dbReference type="InterPro" id="IPR003661">
    <property type="entry name" value="HisK_dim/P_dom"/>
</dbReference>
<evidence type="ECO:0000256" key="7">
    <source>
        <dbReference type="PROSITE-ProRule" id="PRU00169"/>
    </source>
</evidence>
<evidence type="ECO:0000259" key="9">
    <source>
        <dbReference type="PROSITE" id="PS01124"/>
    </source>
</evidence>
<dbReference type="InterPro" id="IPR001789">
    <property type="entry name" value="Sig_transdc_resp-reg_receiver"/>
</dbReference>
<comment type="catalytic activity">
    <reaction evidence="1">
        <text>ATP + protein L-histidine = ADP + protein N-phospho-L-histidine.</text>
        <dbReference type="EC" id="2.7.13.3"/>
    </reaction>
</comment>
<feature type="modified residue" description="4-aspartylphosphate" evidence="7">
    <location>
        <position position="1160"/>
    </location>
</feature>
<dbReference type="FunFam" id="2.60.40.10:FF:000791">
    <property type="entry name" value="Two-component system sensor histidine kinase/response regulator"/>
    <property type="match status" value="1"/>
</dbReference>
<feature type="domain" description="Response regulatory" evidence="11">
    <location>
        <begin position="1112"/>
        <end position="1227"/>
    </location>
</feature>
<dbReference type="GO" id="GO:0000155">
    <property type="term" value="F:phosphorelay sensor kinase activity"/>
    <property type="evidence" value="ECO:0007669"/>
    <property type="project" value="InterPro"/>
</dbReference>
<dbReference type="InterPro" id="IPR018062">
    <property type="entry name" value="HTH_AraC-typ_CS"/>
</dbReference>
<dbReference type="PRINTS" id="PR00344">
    <property type="entry name" value="BCTRLSENSOR"/>
</dbReference>
<dbReference type="InterPro" id="IPR005467">
    <property type="entry name" value="His_kinase_dom"/>
</dbReference>
<dbReference type="InterPro" id="IPR015943">
    <property type="entry name" value="WD40/YVTN_repeat-like_dom_sf"/>
</dbReference>
<dbReference type="Gene3D" id="1.10.10.60">
    <property type="entry name" value="Homeodomain-like"/>
    <property type="match status" value="1"/>
</dbReference>
<dbReference type="SMART" id="SM00387">
    <property type="entry name" value="HATPase_c"/>
    <property type="match status" value="1"/>
</dbReference>
<dbReference type="CDD" id="cd00075">
    <property type="entry name" value="HATPase"/>
    <property type="match status" value="1"/>
</dbReference>
<evidence type="ECO:0000256" key="1">
    <source>
        <dbReference type="ARBA" id="ARBA00000085"/>
    </source>
</evidence>
<dbReference type="EMBL" id="CP023777">
    <property type="protein sequence ID" value="ATL48708.1"/>
    <property type="molecule type" value="Genomic_DNA"/>
</dbReference>
<evidence type="ECO:0000313" key="12">
    <source>
        <dbReference type="EMBL" id="ATL48708.1"/>
    </source>
</evidence>
<dbReference type="SUPFAM" id="SSF55874">
    <property type="entry name" value="ATPase domain of HSP90 chaperone/DNA topoisomerase II/histidine kinase"/>
    <property type="match status" value="1"/>
</dbReference>
<dbReference type="InterPro" id="IPR004358">
    <property type="entry name" value="Sig_transdc_His_kin-like_C"/>
</dbReference>
<dbReference type="EC" id="2.7.13.3" evidence="2"/>
<sequence length="1363" mass="153585">MFEYSWGKITRLLLCVLLILININGSYAQKHSVRFNKLGIAEGLPQNTVHCILQDAKGFVWIGTENGLCRYSNDAIKVYKHKIGDTSSIGNNSVLTLCEGKDQNIYIGTETGLNVYNPRTDKFSIVDSATLHRDVTCVFKDSKGNIWVGGPGYLYYLAPGMKQLQDAPFPLKGSFIVRGMAEDSLGRIWLGKGSELICYDPARAELIPVDAQLTHFENYGNSTIHTIAVKGDEVWFGTQKQGLWVYNFKNGQTRNYRSDDTPNSIATEMLKSICFVNDQVWVGTRKGLYILKDYNVTAHYVYDRFDQHSLPYNSVCSIIQSDDGTVWVGTYWGGVALVYPGNERVSHITPLMSGGIGMNGINTMGVQEDDAGNLWIATASGLNYYDRASNQFKYYHIPAVSGNINKDFIESIQVQPSGDLLVGTLEGLYHFDRGNKTFSEITLKSNPRTGRKYFYAVFDIETSRGGAYWIGTHTALFKLLPDGSIKEFPLYRNEPNSLLGEIHSLHEDAYGTLWIGTNEGLYYVPMGATQIYNYSSANGLSGTFVSAVYTDKNGTLWIGTEGKGLLYFNRNRDTLYSVNNTFNWDEVDTRGIVEDNTGNLWIASQDKISKITRNTQSIPYKKGDLDIATYTGDNWPGKNEYLSVYKDKSGMMLFCGIDGVTVFDPSTIVANTQPTRVILTDFLIKNLPVTIGDDSPLQQAISYTDELTLQHDQAYFTVKFATLNHANPAAIQYAYMMEGLKSDNMWHYVGKQTSATFTNLDPGVYTFKVKAANKDGLWSQEVRSLEIIVNPPFWRTWYAYFVYVLIAAGLLFWYYHYTYKTAFLKQEIKNQVIIREKEHELVQSKLDFFTNISHDIKTPLTLIMAPVEKLLQSPNSSEQDKRQLQFMQQNTERLMRLMDQLLDFRRLEEGGLPLTVEKGDLSMFCQTTLTAFEGLATKKGIQLQFDSCGKDTETYFDKDKVERMLFNLISNSIKFTPNGGLVKLSVQVGEQGKASIKVEDNGVGIAPGRFEKIFEQFQHFDDHKIQAGGTGIGLAFVKALVERHRGTIHVSSSQAIGQGYGKTCFEIYIPVNREAFKAEEILACHTGYYTQTIAPLAPELAIKVDAGDQKPQLLLVEDDPGLGQYLLELFNDNYSVSLATSGLEGWEQALEKLPDIIISDVMMPGMNGVEFCHRLKNDSRTSHIPIILLSARGTVSFIREGYETGADDYIAKPFNIALLQSRLQNLLLNRKQLRERFGKVITLGSSELEITGPDEIFLQGIVKYIEERIAEPNLQAEELAAKMCMSRMTLYRKLKALTNQSIVEFIRGIRLKRAAQLLSMQQYAVNEVAYMVGFSDVDYFRKWFKKEFGKTPTEFSKKEEVVS</sequence>
<evidence type="ECO:0000256" key="5">
    <source>
        <dbReference type="ARBA" id="ARBA00023125"/>
    </source>
</evidence>
<evidence type="ECO:0000256" key="4">
    <source>
        <dbReference type="ARBA" id="ARBA00023015"/>
    </source>
</evidence>
<dbReference type="SUPFAM" id="SSF52172">
    <property type="entry name" value="CheY-like"/>
    <property type="match status" value="1"/>
</dbReference>
<dbReference type="KEGG" id="cbae:COR50_16920"/>
<feature type="domain" description="Histidine kinase" evidence="10">
    <location>
        <begin position="851"/>
        <end position="1073"/>
    </location>
</feature>
<dbReference type="PROSITE" id="PS01124">
    <property type="entry name" value="HTH_ARAC_FAMILY_2"/>
    <property type="match status" value="1"/>
</dbReference>
<dbReference type="GO" id="GO:0043565">
    <property type="term" value="F:sequence-specific DNA binding"/>
    <property type="evidence" value="ECO:0007669"/>
    <property type="project" value="InterPro"/>
</dbReference>
<dbReference type="SUPFAM" id="SSF63829">
    <property type="entry name" value="Calcium-dependent phosphotriesterase"/>
    <property type="match status" value="3"/>
</dbReference>
<dbReference type="PANTHER" id="PTHR43547">
    <property type="entry name" value="TWO-COMPONENT HISTIDINE KINASE"/>
    <property type="match status" value="1"/>
</dbReference>
<accession>A0A291QXN7</accession>
<dbReference type="InterPro" id="IPR011123">
    <property type="entry name" value="Y_Y_Y"/>
</dbReference>
<dbReference type="SUPFAM" id="SSF46689">
    <property type="entry name" value="Homeodomain-like"/>
    <property type="match status" value="1"/>
</dbReference>
<dbReference type="Pfam" id="PF02518">
    <property type="entry name" value="HATPase_c"/>
    <property type="match status" value="1"/>
</dbReference>
<dbReference type="OrthoDB" id="9809670at2"/>
<dbReference type="Pfam" id="PF00512">
    <property type="entry name" value="HisKA"/>
    <property type="match status" value="1"/>
</dbReference>
<dbReference type="InterPro" id="IPR036116">
    <property type="entry name" value="FN3_sf"/>
</dbReference>
<dbReference type="PROSITE" id="PS50109">
    <property type="entry name" value="HIS_KIN"/>
    <property type="match status" value="1"/>
</dbReference>
<reference evidence="12 13" key="1">
    <citation type="submission" date="2017-10" db="EMBL/GenBank/DDBJ databases">
        <title>Paenichitinophaga pekingensis gen. nov., sp. nov., isolated from activated sludge.</title>
        <authorList>
            <person name="Jin D."/>
            <person name="Kong X."/>
            <person name="Deng Y."/>
            <person name="Bai Z."/>
        </authorList>
    </citation>
    <scope>NUCLEOTIDE SEQUENCE [LARGE SCALE GENOMIC DNA]</scope>
    <source>
        <strain evidence="12 13">13</strain>
    </source>
</reference>
<evidence type="ECO:0000259" key="10">
    <source>
        <dbReference type="PROSITE" id="PS50109"/>
    </source>
</evidence>
<organism evidence="12 13">
    <name type="scientific">Chitinophaga caeni</name>
    <dbReference type="NCBI Taxonomy" id="2029983"/>
    <lineage>
        <taxon>Bacteria</taxon>
        <taxon>Pseudomonadati</taxon>
        <taxon>Bacteroidota</taxon>
        <taxon>Chitinophagia</taxon>
        <taxon>Chitinophagales</taxon>
        <taxon>Chitinophagaceae</taxon>
        <taxon>Chitinophaga</taxon>
    </lineage>
</organism>
<dbReference type="InterPro" id="IPR011006">
    <property type="entry name" value="CheY-like_superfamily"/>
</dbReference>
<dbReference type="Proteomes" id="UP000220133">
    <property type="component" value="Chromosome"/>
</dbReference>
<dbReference type="GO" id="GO:0003700">
    <property type="term" value="F:DNA-binding transcription factor activity"/>
    <property type="evidence" value="ECO:0007669"/>
    <property type="project" value="InterPro"/>
</dbReference>
<dbReference type="CDD" id="cd00063">
    <property type="entry name" value="FN3"/>
    <property type="match status" value="1"/>
</dbReference>
<dbReference type="SMART" id="SM00448">
    <property type="entry name" value="REC"/>
    <property type="match status" value="1"/>
</dbReference>
<feature type="domain" description="HTH araC/xylS-type" evidence="9">
    <location>
        <begin position="1259"/>
        <end position="1358"/>
    </location>
</feature>
<dbReference type="Pfam" id="PF12833">
    <property type="entry name" value="HTH_18"/>
    <property type="match status" value="1"/>
</dbReference>
<dbReference type="CDD" id="cd17574">
    <property type="entry name" value="REC_OmpR"/>
    <property type="match status" value="1"/>
</dbReference>
<dbReference type="SMART" id="SM00388">
    <property type="entry name" value="HisKA"/>
    <property type="match status" value="1"/>
</dbReference>
<dbReference type="FunFam" id="1.10.287.130:FF:000045">
    <property type="entry name" value="Two-component system sensor histidine kinase/response regulator"/>
    <property type="match status" value="1"/>
</dbReference>
<keyword evidence="3 7" id="KW-0597">Phosphoprotein</keyword>
<dbReference type="InterPro" id="IPR003594">
    <property type="entry name" value="HATPase_dom"/>
</dbReference>
<dbReference type="SUPFAM" id="SSF49265">
    <property type="entry name" value="Fibronectin type III"/>
    <property type="match status" value="1"/>
</dbReference>